<organism evidence="1 2">
    <name type="scientific">Penicillium thymicola</name>
    <dbReference type="NCBI Taxonomy" id="293382"/>
    <lineage>
        <taxon>Eukaryota</taxon>
        <taxon>Fungi</taxon>
        <taxon>Dikarya</taxon>
        <taxon>Ascomycota</taxon>
        <taxon>Pezizomycotina</taxon>
        <taxon>Eurotiomycetes</taxon>
        <taxon>Eurotiomycetidae</taxon>
        <taxon>Eurotiales</taxon>
        <taxon>Aspergillaceae</taxon>
        <taxon>Penicillium</taxon>
    </lineage>
</organism>
<evidence type="ECO:0000313" key="2">
    <source>
        <dbReference type="Proteomes" id="UP001227192"/>
    </source>
</evidence>
<keyword evidence="2" id="KW-1185">Reference proteome</keyword>
<protein>
    <submittedName>
        <fullName evidence="1">Uncharacterized protein</fullName>
    </submittedName>
</protein>
<evidence type="ECO:0000313" key="1">
    <source>
        <dbReference type="EMBL" id="KAJ9489839.1"/>
    </source>
</evidence>
<proteinExistence type="predicted"/>
<comment type="caution">
    <text evidence="1">The sequence shown here is derived from an EMBL/GenBank/DDBJ whole genome shotgun (WGS) entry which is preliminary data.</text>
</comment>
<reference evidence="1" key="2">
    <citation type="journal article" date="2016" name="Fungal Biol.">
        <title>Ochratoxin A production by Penicillium thymicola.</title>
        <authorList>
            <person name="Nguyen H.D.T."/>
            <person name="McMullin D.R."/>
            <person name="Ponomareva E."/>
            <person name="Riley R."/>
            <person name="Pomraning K.R."/>
            <person name="Baker S.E."/>
            <person name="Seifert K.A."/>
        </authorList>
    </citation>
    <scope>NUCLEOTIDE SEQUENCE</scope>
    <source>
        <strain evidence="1">DAOM 180753</strain>
    </source>
</reference>
<dbReference type="AlphaFoldDB" id="A0AAI9XAT5"/>
<name>A0AAI9XAT5_PENTH</name>
<accession>A0AAI9XAT5</accession>
<gene>
    <name evidence="1" type="ORF">VN97_g3434</name>
</gene>
<sequence length="157" mass="17983">MKMPVNADLFGPGGYVFTQATRQPRTVPFHIQIPSFPSIYRSKITPSLPLSLSLSLFHSISDFPLLLCSLELRKQQLADLIKVRLASAESADVPPLYSKLPAPRPNNRTSFFSEIWILRSQYLSVPDIFRFETIHRSWRPMAPLVSCLGLQWWDLRV</sequence>
<reference evidence="1" key="1">
    <citation type="submission" date="2015-06" db="EMBL/GenBank/DDBJ databases">
        <authorList>
            <person name="Nguyen H."/>
        </authorList>
    </citation>
    <scope>NUCLEOTIDE SEQUENCE</scope>
    <source>
        <strain evidence="1">DAOM 180753</strain>
    </source>
</reference>
<dbReference type="Proteomes" id="UP001227192">
    <property type="component" value="Unassembled WGS sequence"/>
</dbReference>
<dbReference type="EMBL" id="LACB01000073">
    <property type="protein sequence ID" value="KAJ9489839.1"/>
    <property type="molecule type" value="Genomic_DNA"/>
</dbReference>